<comment type="similarity">
    <text evidence="4 12">In the N-terminal section; belongs to the cytidine and deoxycytidylate deaminase family.</text>
</comment>
<evidence type="ECO:0000259" key="13">
    <source>
        <dbReference type="PROSITE" id="PS51747"/>
    </source>
</evidence>
<dbReference type="Pfam" id="PF01872">
    <property type="entry name" value="RibD_C"/>
    <property type="match status" value="1"/>
</dbReference>
<gene>
    <name evidence="14" type="primary">ribD</name>
    <name evidence="14" type="ORF">PSQ90_01105</name>
</gene>
<dbReference type="InterPro" id="IPR050765">
    <property type="entry name" value="Riboflavin_Biosynth_HTPR"/>
</dbReference>
<evidence type="ECO:0000256" key="7">
    <source>
        <dbReference type="ARBA" id="ARBA00022723"/>
    </source>
</evidence>
<keyword evidence="15" id="KW-1185">Reference proteome</keyword>
<dbReference type="Proteomes" id="UP001222118">
    <property type="component" value="Chromosome"/>
</dbReference>
<dbReference type="GO" id="GO:0008703">
    <property type="term" value="F:5-amino-6-(5-phosphoribosylamino)uracil reductase activity"/>
    <property type="evidence" value="ECO:0007669"/>
    <property type="project" value="UniProtKB-EC"/>
</dbReference>
<dbReference type="EC" id="1.1.1.193" evidence="12"/>
<comment type="pathway">
    <text evidence="3 12">Cofactor biosynthesis; riboflavin biosynthesis; 5-amino-6-(D-ribitylamino)uracil from GTP: step 3/4.</text>
</comment>
<dbReference type="PANTHER" id="PTHR38011:SF7">
    <property type="entry name" value="2,5-DIAMINO-6-RIBOSYLAMINO-4(3H)-PYRIMIDINONE 5'-PHOSPHATE REDUCTASE"/>
    <property type="match status" value="1"/>
</dbReference>
<evidence type="ECO:0000256" key="8">
    <source>
        <dbReference type="ARBA" id="ARBA00022833"/>
    </source>
</evidence>
<keyword evidence="11" id="KW-0511">Multifunctional enzyme</keyword>
<dbReference type="InterPro" id="IPR016192">
    <property type="entry name" value="APOBEC/CMP_deaminase_Zn-bd"/>
</dbReference>
<evidence type="ECO:0000256" key="1">
    <source>
        <dbReference type="ARBA" id="ARBA00002151"/>
    </source>
</evidence>
<sequence length="367" mass="39063">MNQSSAEDLRWLDAAVRYATPFRGTTAENPVVAAFIVDPDQKTLLSRAITAPGGRPHAEPQALEAAGELARGKTLYVTLEPCDHWGRTPPCVDAIIRAGVARVVIGTGDPDSRTSGKSAQRLADAGIEVIQANHAPSRSLHEGHVKRQLRGQPFVTAKLAVSADGRIGLPDWGNLAITGEPARQWTHMQRAFADAVLIGAATAKADDPKLTVRIKGLERRTPLRLVLVGAGGLDPKLNLIASFTGYRVAIIATPEADITVPASISVIRVPGENGRPNLGGALSALSKMGIVHLLVEGGAKLTEALLDEHLVDRFELLTSTIKVGKSGIRATDAQDMEKRLVAAGMSEVDVHSLGEDMLHTFEKRAKD</sequence>
<dbReference type="EMBL" id="CP118247">
    <property type="protein sequence ID" value="WDR06088.1"/>
    <property type="molecule type" value="Genomic_DNA"/>
</dbReference>
<keyword evidence="7 12" id="KW-0479">Metal-binding</keyword>
<evidence type="ECO:0000256" key="10">
    <source>
        <dbReference type="ARBA" id="ARBA00023002"/>
    </source>
</evidence>
<dbReference type="InterPro" id="IPR002734">
    <property type="entry name" value="RibDG_C"/>
</dbReference>
<dbReference type="GO" id="GO:0008835">
    <property type="term" value="F:diaminohydroxyphosphoribosylaminopyrimidine deaminase activity"/>
    <property type="evidence" value="ECO:0007669"/>
    <property type="project" value="UniProtKB-EC"/>
</dbReference>
<comment type="similarity">
    <text evidence="5 12">In the C-terminal section; belongs to the HTP reductase family.</text>
</comment>
<accession>A0ABY7YYB8</accession>
<dbReference type="Gene3D" id="3.40.140.10">
    <property type="entry name" value="Cytidine Deaminase, domain 2"/>
    <property type="match status" value="1"/>
</dbReference>
<dbReference type="RefSeq" id="WP_282211602.1">
    <property type="nucleotide sequence ID" value="NZ_CP118247.1"/>
</dbReference>
<keyword evidence="12 14" id="KW-0378">Hydrolase</keyword>
<dbReference type="PIRSF" id="PIRSF006769">
    <property type="entry name" value="RibD"/>
    <property type="match status" value="1"/>
</dbReference>
<dbReference type="CDD" id="cd01284">
    <property type="entry name" value="Riboflavin_deaminase-reductase"/>
    <property type="match status" value="1"/>
</dbReference>
<evidence type="ECO:0000256" key="12">
    <source>
        <dbReference type="PIRNR" id="PIRNR006769"/>
    </source>
</evidence>
<comment type="catalytic activity">
    <reaction evidence="12">
        <text>5-amino-6-(5-phospho-D-ribitylamino)uracil + NADP(+) = 5-amino-6-(5-phospho-D-ribosylamino)uracil + NADPH + H(+)</text>
        <dbReference type="Rhea" id="RHEA:17845"/>
        <dbReference type="ChEBI" id="CHEBI:15378"/>
        <dbReference type="ChEBI" id="CHEBI:57783"/>
        <dbReference type="ChEBI" id="CHEBI:58349"/>
        <dbReference type="ChEBI" id="CHEBI:58421"/>
        <dbReference type="ChEBI" id="CHEBI:58453"/>
        <dbReference type="EC" id="1.1.1.193"/>
    </reaction>
</comment>
<evidence type="ECO:0000256" key="6">
    <source>
        <dbReference type="ARBA" id="ARBA00022619"/>
    </source>
</evidence>
<keyword evidence="10 12" id="KW-0560">Oxidoreductase</keyword>
<dbReference type="InterPro" id="IPR002125">
    <property type="entry name" value="CMP_dCMP_dom"/>
</dbReference>
<evidence type="ECO:0000256" key="3">
    <source>
        <dbReference type="ARBA" id="ARBA00004910"/>
    </source>
</evidence>
<dbReference type="PROSITE" id="PS51747">
    <property type="entry name" value="CYT_DCMP_DEAMINASES_2"/>
    <property type="match status" value="1"/>
</dbReference>
<feature type="domain" description="CMP/dCMP-type deaminase" evidence="13">
    <location>
        <begin position="6"/>
        <end position="129"/>
    </location>
</feature>
<dbReference type="Pfam" id="PF00383">
    <property type="entry name" value="dCMP_cyt_deam_1"/>
    <property type="match status" value="1"/>
</dbReference>
<proteinExistence type="inferred from homology"/>
<comment type="catalytic activity">
    <reaction evidence="12">
        <text>2,5-diamino-6-hydroxy-4-(5-phosphoribosylamino)-pyrimidine + H2O + H(+) = 5-amino-6-(5-phospho-D-ribosylamino)uracil + NH4(+)</text>
        <dbReference type="Rhea" id="RHEA:21868"/>
        <dbReference type="ChEBI" id="CHEBI:15377"/>
        <dbReference type="ChEBI" id="CHEBI:15378"/>
        <dbReference type="ChEBI" id="CHEBI:28938"/>
        <dbReference type="ChEBI" id="CHEBI:58453"/>
        <dbReference type="ChEBI" id="CHEBI:58614"/>
        <dbReference type="EC" id="3.5.4.26"/>
    </reaction>
</comment>
<dbReference type="Gene3D" id="3.40.430.10">
    <property type="entry name" value="Dihydrofolate Reductase, subunit A"/>
    <property type="match status" value="1"/>
</dbReference>
<evidence type="ECO:0000313" key="14">
    <source>
        <dbReference type="EMBL" id="WDR06088.1"/>
    </source>
</evidence>
<dbReference type="SUPFAM" id="SSF53927">
    <property type="entry name" value="Cytidine deaminase-like"/>
    <property type="match status" value="1"/>
</dbReference>
<organism evidence="14 15">
    <name type="scientific">Devosia rhodophyticola</name>
    <dbReference type="NCBI Taxonomy" id="3026423"/>
    <lineage>
        <taxon>Bacteria</taxon>
        <taxon>Pseudomonadati</taxon>
        <taxon>Pseudomonadota</taxon>
        <taxon>Alphaproteobacteria</taxon>
        <taxon>Hyphomicrobiales</taxon>
        <taxon>Devosiaceae</taxon>
        <taxon>Devosia</taxon>
    </lineage>
</organism>
<evidence type="ECO:0000256" key="2">
    <source>
        <dbReference type="ARBA" id="ARBA00004882"/>
    </source>
</evidence>
<dbReference type="PANTHER" id="PTHR38011">
    <property type="entry name" value="DIHYDROFOLATE REDUCTASE FAMILY PROTEIN (AFU_ORTHOLOGUE AFUA_8G06820)"/>
    <property type="match status" value="1"/>
</dbReference>
<dbReference type="PROSITE" id="PS00903">
    <property type="entry name" value="CYT_DCMP_DEAMINASES_1"/>
    <property type="match status" value="1"/>
</dbReference>
<dbReference type="InterPro" id="IPR016193">
    <property type="entry name" value="Cytidine_deaminase-like"/>
</dbReference>
<keyword evidence="9 12" id="KW-0521">NADP</keyword>
<evidence type="ECO:0000256" key="4">
    <source>
        <dbReference type="ARBA" id="ARBA00005259"/>
    </source>
</evidence>
<evidence type="ECO:0000256" key="11">
    <source>
        <dbReference type="ARBA" id="ARBA00023268"/>
    </source>
</evidence>
<dbReference type="InterPro" id="IPR024072">
    <property type="entry name" value="DHFR-like_dom_sf"/>
</dbReference>
<keyword evidence="6 12" id="KW-0686">Riboflavin biosynthesis</keyword>
<reference evidence="14 15" key="1">
    <citation type="submission" date="2023-02" db="EMBL/GenBank/DDBJ databases">
        <title>Devosia chondri sp. nov., isolated from the phycosphere of marine algae.</title>
        <authorList>
            <person name="Kim J.M."/>
            <person name="Lee J.K."/>
            <person name="Choi B.J."/>
            <person name="Bayburt H."/>
            <person name="Jeon C.O."/>
        </authorList>
    </citation>
    <scope>NUCLEOTIDE SEQUENCE [LARGE SCALE GENOMIC DNA]</scope>
    <source>
        <strain evidence="14 15">G2-5</strain>
    </source>
</reference>
<comment type="function">
    <text evidence="1 12">Converts 2,5-diamino-6-(ribosylamino)-4(3h)-pyrimidinone 5'-phosphate into 5-amino-6-(ribosylamino)-2,4(1h,3h)-pyrimidinedione 5'-phosphate.</text>
</comment>
<protein>
    <recommendedName>
        <fullName evidence="12">Riboflavin biosynthesis protein RibD</fullName>
    </recommendedName>
    <domain>
        <recommendedName>
            <fullName evidence="12">Diaminohydroxyphosphoribosylaminopyrimidine deaminase</fullName>
            <shortName evidence="12">DRAP deaminase</shortName>
            <ecNumber evidence="12">3.5.4.26</ecNumber>
        </recommendedName>
        <alternativeName>
            <fullName evidence="12">Riboflavin-specific deaminase</fullName>
        </alternativeName>
    </domain>
    <domain>
        <recommendedName>
            <fullName evidence="12">5-amino-6-(5-phosphoribosylamino)uracil reductase</fullName>
            <ecNumber evidence="12">1.1.1.193</ecNumber>
        </recommendedName>
        <alternativeName>
            <fullName evidence="12">HTP reductase</fullName>
        </alternativeName>
    </domain>
</protein>
<evidence type="ECO:0000256" key="5">
    <source>
        <dbReference type="ARBA" id="ARBA00007417"/>
    </source>
</evidence>
<name>A0ABY7YYB8_9HYPH</name>
<evidence type="ECO:0000256" key="9">
    <source>
        <dbReference type="ARBA" id="ARBA00022857"/>
    </source>
</evidence>
<dbReference type="EC" id="3.5.4.26" evidence="12"/>
<evidence type="ECO:0000313" key="15">
    <source>
        <dbReference type="Proteomes" id="UP001222118"/>
    </source>
</evidence>
<comment type="cofactor">
    <cofactor evidence="12">
        <name>Zn(2+)</name>
        <dbReference type="ChEBI" id="CHEBI:29105"/>
    </cofactor>
    <text evidence="12">Binds 1 zinc ion.</text>
</comment>
<keyword evidence="8 12" id="KW-0862">Zinc</keyword>
<dbReference type="SUPFAM" id="SSF53597">
    <property type="entry name" value="Dihydrofolate reductase-like"/>
    <property type="match status" value="1"/>
</dbReference>
<dbReference type="InterPro" id="IPR004794">
    <property type="entry name" value="Eubact_RibD"/>
</dbReference>
<comment type="pathway">
    <text evidence="2 12">Cofactor biosynthesis; riboflavin biosynthesis; 5-amino-6-(D-ribitylamino)uracil from GTP: step 2/4.</text>
</comment>
<dbReference type="NCBIfam" id="TIGR00326">
    <property type="entry name" value="eubact_ribD"/>
    <property type="match status" value="1"/>
</dbReference>